<evidence type="ECO:0000256" key="3">
    <source>
        <dbReference type="ARBA" id="ARBA00022801"/>
    </source>
</evidence>
<dbReference type="eggNOG" id="COG0210">
    <property type="taxonomic scope" value="Bacteria"/>
</dbReference>
<dbReference type="InterPro" id="IPR013986">
    <property type="entry name" value="DExx_box_DNA_helicase_dom_sf"/>
</dbReference>
<evidence type="ECO:0000256" key="5">
    <source>
        <dbReference type="ARBA" id="ARBA00022840"/>
    </source>
</evidence>
<dbReference type="PATRIC" id="fig|1048834.4.peg.924"/>
<evidence type="ECO:0000256" key="2">
    <source>
        <dbReference type="ARBA" id="ARBA00022741"/>
    </source>
</evidence>
<evidence type="ECO:0000256" key="11">
    <source>
        <dbReference type="PROSITE-ProRule" id="PRU00560"/>
    </source>
</evidence>
<dbReference type="EMBL" id="CP002902">
    <property type="protein sequence ID" value="AEJ42922.1"/>
    <property type="molecule type" value="Genomic_DNA"/>
</dbReference>
<evidence type="ECO:0000313" key="14">
    <source>
        <dbReference type="EMBL" id="AEJ42922.1"/>
    </source>
</evidence>
<dbReference type="FunFam" id="1.10.486.10:FF:000003">
    <property type="entry name" value="ATP-dependent DNA helicase"/>
    <property type="match status" value="1"/>
</dbReference>
<evidence type="ECO:0000259" key="13">
    <source>
        <dbReference type="PROSITE" id="PS51217"/>
    </source>
</evidence>
<dbReference type="PROSITE" id="PS51217">
    <property type="entry name" value="UVRD_HELICASE_CTER"/>
    <property type="match status" value="1"/>
</dbReference>
<keyword evidence="6" id="KW-0238">DNA-binding</keyword>
<dbReference type="EC" id="5.6.2.4" evidence="9"/>
<dbReference type="InterPro" id="IPR014016">
    <property type="entry name" value="UvrD-like_ATP-bd"/>
</dbReference>
<keyword evidence="7" id="KW-0413">Isomerase</keyword>
<dbReference type="GO" id="GO:0016887">
    <property type="term" value="F:ATP hydrolysis activity"/>
    <property type="evidence" value="ECO:0007669"/>
    <property type="project" value="RHEA"/>
</dbReference>
<evidence type="ECO:0000256" key="10">
    <source>
        <dbReference type="ARBA" id="ARBA00048988"/>
    </source>
</evidence>
<dbReference type="GO" id="GO:0033202">
    <property type="term" value="C:DNA helicase complex"/>
    <property type="evidence" value="ECO:0007669"/>
    <property type="project" value="TreeGrafter"/>
</dbReference>
<dbReference type="KEGG" id="aad:TC41_0969"/>
<feature type="binding site" evidence="11">
    <location>
        <begin position="36"/>
        <end position="43"/>
    </location>
    <ligand>
        <name>ATP</name>
        <dbReference type="ChEBI" id="CHEBI:30616"/>
    </ligand>
</feature>
<dbReference type="Gene3D" id="3.40.50.300">
    <property type="entry name" value="P-loop containing nucleotide triphosphate hydrolases"/>
    <property type="match status" value="2"/>
</dbReference>
<comment type="catalytic activity">
    <reaction evidence="8">
        <text>Couples ATP hydrolysis with the unwinding of duplex DNA by translocating in the 3'-5' direction.</text>
        <dbReference type="EC" id="5.6.2.4"/>
    </reaction>
</comment>
<reference evidence="15" key="2">
    <citation type="submission" date="2011-06" db="EMBL/GenBank/DDBJ databases">
        <title>The complete genome sequence of Alicyclobacillus acidocaldarius sp. Tc-4-1.</title>
        <authorList>
            <person name="Chen Y."/>
            <person name="He Y."/>
            <person name="Dong Z."/>
            <person name="Hu S."/>
        </authorList>
    </citation>
    <scope>NUCLEOTIDE SEQUENCE [LARGE SCALE GENOMIC DNA]</scope>
    <source>
        <strain evidence="15">Tc-4-1</strain>
    </source>
</reference>
<keyword evidence="5 11" id="KW-0067">ATP-binding</keyword>
<proteinExistence type="inferred from homology"/>
<reference evidence="14 15" key="1">
    <citation type="journal article" date="2011" name="J. Bacteriol.">
        <title>Complete Genome Sequence of Alicyclobacillus acidocaldarius Strain Tc-4-1.</title>
        <authorList>
            <person name="Chen Y."/>
            <person name="He Y."/>
            <person name="Zhang B."/>
            <person name="Yang J."/>
            <person name="Li W."/>
            <person name="Dong Z."/>
            <person name="Hu S."/>
        </authorList>
    </citation>
    <scope>NUCLEOTIDE SEQUENCE [LARGE SCALE GENOMIC DNA]</scope>
    <source>
        <strain evidence="14 15">Tc-4-1</strain>
    </source>
</reference>
<feature type="domain" description="UvrD-like helicase C-terminal" evidence="13">
    <location>
        <begin position="292"/>
        <end position="565"/>
    </location>
</feature>
<sequence length="711" mass="80201">MGGTAVVLDVKDILRGLNPEQRDAVTTTSGPLLVVAGAGSGKTSVLTRRIAYLIAHAGVAVHEILAITFTNKAAREMKARIRDLIGPRADDLWMGTFHSICVRILRREADRLGYQPNFTILDAEDQEALVQQCLLDLGYDLKTHDARSIKHRISQWKNEGATRAVNESNPSDLIADRVMELYNKRLFAANAMDFDDLIGHTVRLLEQNDDLREKYQDKFRHVLVDEYQDTNGIQFRLLCLLCAKHRNLCAVGDADQAIYAWRGADSEHMLRFERDFPDAKIVLLTRNYRSTQEILDAANSVIAHNPRRRPKELRSTRGHGDKPLVVRLPDGAAEAQYVAEAIEEHVRNGGRYEDCAVLYRANAQSRVVEEKLLERAIPYTVVGGMTFYDRREVKDVLAYLRVLVNPQDEISLLRIINRPKRGLGDTAVDRLLEFAHAEGMSLYEALARGEEAGLSERAAEAARQFHASLQELALWMEGMAVSEFLAEVLHATRYREMYLESGKKEDLARVENIDELFSVTRSFDERRGGTVAEFLAEVSLLSDIDKERHRGKGSVRLMTLHASKGLEFPVVFLVGMEEGLFPHARSLDDPMRIEEERNLCYVGLTRAMDRLVLTHAAWRTLYGQTVAREPSRFLAEIREDLVVHVDLAEALEPEVLRPGDRVVHPQHGQGIVLSIESHAGEERVQVMFHPSIGMKWVSKKGLRTDGAVVVQ</sequence>
<dbReference type="AlphaFoldDB" id="F8IFV1"/>
<dbReference type="PROSITE" id="PS51198">
    <property type="entry name" value="UVRD_HELICASE_ATP_BIND"/>
    <property type="match status" value="1"/>
</dbReference>
<gene>
    <name evidence="14" type="primary">uvrD</name>
    <name evidence="14" type="ordered locus">TC41_0969</name>
</gene>
<evidence type="ECO:0000256" key="8">
    <source>
        <dbReference type="ARBA" id="ARBA00034617"/>
    </source>
</evidence>
<dbReference type="SUPFAM" id="SSF52540">
    <property type="entry name" value="P-loop containing nucleoside triphosphate hydrolases"/>
    <property type="match status" value="1"/>
</dbReference>
<dbReference type="HOGENOM" id="CLU_004585_5_2_9"/>
<dbReference type="InterPro" id="IPR027417">
    <property type="entry name" value="P-loop_NTPase"/>
</dbReference>
<feature type="domain" description="UvrD-like helicase ATP-binding" evidence="12">
    <location>
        <begin position="15"/>
        <end position="291"/>
    </location>
</feature>
<dbReference type="GO" id="GO:0003677">
    <property type="term" value="F:DNA binding"/>
    <property type="evidence" value="ECO:0007669"/>
    <property type="project" value="UniProtKB-KW"/>
</dbReference>
<dbReference type="Pfam" id="PF13361">
    <property type="entry name" value="UvrD_C"/>
    <property type="match status" value="1"/>
</dbReference>
<dbReference type="Gene3D" id="1.10.486.10">
    <property type="entry name" value="PCRA, domain 4"/>
    <property type="match status" value="1"/>
</dbReference>
<evidence type="ECO:0000256" key="7">
    <source>
        <dbReference type="ARBA" id="ARBA00023235"/>
    </source>
</evidence>
<evidence type="ECO:0000256" key="6">
    <source>
        <dbReference type="ARBA" id="ARBA00023125"/>
    </source>
</evidence>
<dbReference type="Proteomes" id="UP000000292">
    <property type="component" value="Chromosome"/>
</dbReference>
<dbReference type="GO" id="GO:0005829">
    <property type="term" value="C:cytosol"/>
    <property type="evidence" value="ECO:0007669"/>
    <property type="project" value="TreeGrafter"/>
</dbReference>
<dbReference type="InterPro" id="IPR014017">
    <property type="entry name" value="DNA_helicase_UvrD-like_C"/>
</dbReference>
<comment type="similarity">
    <text evidence="1">Belongs to the helicase family. UvrD subfamily.</text>
</comment>
<dbReference type="GO" id="GO:0043138">
    <property type="term" value="F:3'-5' DNA helicase activity"/>
    <property type="evidence" value="ECO:0007669"/>
    <property type="project" value="UniProtKB-EC"/>
</dbReference>
<name>F8IFV1_ALIAT</name>
<keyword evidence="3 11" id="KW-0378">Hydrolase</keyword>
<evidence type="ECO:0000313" key="15">
    <source>
        <dbReference type="Proteomes" id="UP000000292"/>
    </source>
</evidence>
<dbReference type="GO" id="GO:0005524">
    <property type="term" value="F:ATP binding"/>
    <property type="evidence" value="ECO:0007669"/>
    <property type="project" value="UniProtKB-UniRule"/>
</dbReference>
<dbReference type="STRING" id="1048834.TC41_0969"/>
<evidence type="ECO:0000256" key="1">
    <source>
        <dbReference type="ARBA" id="ARBA00009922"/>
    </source>
</evidence>
<evidence type="ECO:0000256" key="4">
    <source>
        <dbReference type="ARBA" id="ARBA00022806"/>
    </source>
</evidence>
<comment type="catalytic activity">
    <reaction evidence="10">
        <text>ATP + H2O = ADP + phosphate + H(+)</text>
        <dbReference type="Rhea" id="RHEA:13065"/>
        <dbReference type="ChEBI" id="CHEBI:15377"/>
        <dbReference type="ChEBI" id="CHEBI:15378"/>
        <dbReference type="ChEBI" id="CHEBI:30616"/>
        <dbReference type="ChEBI" id="CHEBI:43474"/>
        <dbReference type="ChEBI" id="CHEBI:456216"/>
        <dbReference type="EC" id="5.6.2.4"/>
    </reaction>
</comment>
<dbReference type="Gene3D" id="1.10.10.160">
    <property type="match status" value="1"/>
</dbReference>
<dbReference type="GO" id="GO:0000725">
    <property type="term" value="P:recombinational repair"/>
    <property type="evidence" value="ECO:0007669"/>
    <property type="project" value="TreeGrafter"/>
</dbReference>
<dbReference type="CDD" id="cd17932">
    <property type="entry name" value="DEXQc_UvrD"/>
    <property type="match status" value="1"/>
</dbReference>
<dbReference type="InterPro" id="IPR000212">
    <property type="entry name" value="DNA_helicase_UvrD/REP"/>
</dbReference>
<evidence type="ECO:0000259" key="12">
    <source>
        <dbReference type="PROSITE" id="PS51198"/>
    </source>
</evidence>
<dbReference type="Pfam" id="PF00580">
    <property type="entry name" value="UvrD-helicase"/>
    <property type="match status" value="1"/>
</dbReference>
<protein>
    <recommendedName>
        <fullName evidence="9">DNA 3'-5' helicase</fullName>
        <ecNumber evidence="9">5.6.2.4</ecNumber>
    </recommendedName>
</protein>
<dbReference type="PANTHER" id="PTHR11070">
    <property type="entry name" value="UVRD / RECB / PCRA DNA HELICASE FAMILY MEMBER"/>
    <property type="match status" value="1"/>
</dbReference>
<keyword evidence="2 11" id="KW-0547">Nucleotide-binding</keyword>
<keyword evidence="4 11" id="KW-0347">Helicase</keyword>
<dbReference type="PANTHER" id="PTHR11070:SF2">
    <property type="entry name" value="ATP-DEPENDENT DNA HELICASE SRS2"/>
    <property type="match status" value="1"/>
</dbReference>
<accession>F8IFV1</accession>
<organism evidence="14 15">
    <name type="scientific">Alicyclobacillus acidocaldarius (strain Tc-4-1)</name>
    <name type="common">Bacillus acidocaldarius</name>
    <dbReference type="NCBI Taxonomy" id="1048834"/>
    <lineage>
        <taxon>Bacteria</taxon>
        <taxon>Bacillati</taxon>
        <taxon>Bacillota</taxon>
        <taxon>Bacilli</taxon>
        <taxon>Bacillales</taxon>
        <taxon>Alicyclobacillaceae</taxon>
        <taxon>Alicyclobacillus</taxon>
    </lineage>
</organism>
<dbReference type="CDD" id="cd18807">
    <property type="entry name" value="SF1_C_UvrD"/>
    <property type="match status" value="1"/>
</dbReference>
<evidence type="ECO:0000256" key="9">
    <source>
        <dbReference type="ARBA" id="ARBA00034808"/>
    </source>
</evidence>